<gene>
    <name evidence="3" type="ordered locus">DaAHT2_1475</name>
</gene>
<dbReference type="PANTHER" id="PTHR42731">
    <property type="entry name" value="SLL1084 PROTEIN"/>
    <property type="match status" value="1"/>
</dbReference>
<dbReference type="Pfam" id="PF19864">
    <property type="entry name" value="Radical_SAM_N2"/>
    <property type="match status" value="1"/>
</dbReference>
<dbReference type="eggNOG" id="COG1032">
    <property type="taxonomic scope" value="Bacteria"/>
</dbReference>
<dbReference type="InterPro" id="IPR045784">
    <property type="entry name" value="Radical_SAM_N2"/>
</dbReference>
<dbReference type="PROSITE" id="PS51918">
    <property type="entry name" value="RADICAL_SAM"/>
    <property type="match status" value="1"/>
</dbReference>
<dbReference type="SFLD" id="SFLDG01082">
    <property type="entry name" value="B12-binding_domain_containing"/>
    <property type="match status" value="1"/>
</dbReference>
<feature type="compositionally biased region" description="Basic residues" evidence="1">
    <location>
        <begin position="1"/>
        <end position="15"/>
    </location>
</feature>
<sequence length="594" mass="65276">MGSGHRRRPGARSRRRQESSPPDLLQGERGTWRRKWGHRLTVALIFPNTYPVATSNLGLQLVYDLLNEHPGVLAERFVLPPAGEPPRSLESGRPLTDFSLLCYSLSFEGDSLNLLRLLATGGVELAAERRGEGDPLVIGGGVATWMSPEPLAPATDLFLIGEAEVLLPPVLQRLVRHHREQGSATGFAGSLRRNGLLRELAVSCPGCYVPRFYTPHYRADGCLAQMVPEPGLPPRIKPVLQMAPEVAGYSRLLSPRAEFSDLFLVELGRGCSRSCRFCAAGFVYRPPRQWSPAAIEAALARRPPEITRVGLLGMEMAEPATLAAISQAIQAAGCRLSFSSLRADALTPELLRLLKQSGVKTAVLAPDGASERLRRVINKNLAEEDILQAAEALAAIDVRTIKLYCMIGLPSEEDADLLELVAMVSRLRRRLLAQGRRRGWLTEIQLSVSSLVPKPWTPFQYAPFAGVPKLRRRLQLLKRELRSQANVKLSAESPEHAYWQAIVARGDRRLGQALLALAAAGVDNRPSRALAAQGIDPDWYAGRARTADERFPWEIIAPGIKPEYLFKEYQRGLKGAVTEACRVESCRRCGVCGG</sequence>
<dbReference type="AlphaFoldDB" id="D6Z3P5"/>
<dbReference type="InterPro" id="IPR023404">
    <property type="entry name" value="rSAM_horseshoe"/>
</dbReference>
<keyword evidence="4" id="KW-1185">Reference proteome</keyword>
<dbReference type="KEGG" id="dak:DaAHT2_1475"/>
<dbReference type="OrthoDB" id="9806827at2"/>
<dbReference type="InterPro" id="IPR006638">
    <property type="entry name" value="Elp3/MiaA/NifB-like_rSAM"/>
</dbReference>
<name>D6Z3P5_DESAT</name>
<dbReference type="InterPro" id="IPR007197">
    <property type="entry name" value="rSAM"/>
</dbReference>
<dbReference type="EMBL" id="CP001940">
    <property type="protein sequence ID" value="ADH86170.1"/>
    <property type="molecule type" value="Genomic_DNA"/>
</dbReference>
<dbReference type="Proteomes" id="UP000001508">
    <property type="component" value="Chromosome"/>
</dbReference>
<feature type="region of interest" description="Disordered" evidence="1">
    <location>
        <begin position="1"/>
        <end position="28"/>
    </location>
</feature>
<dbReference type="InParanoid" id="D6Z3P5"/>
<dbReference type="PANTHER" id="PTHR42731:SF5">
    <property type="entry name" value="RADICAL SAM DOMAIN PROTEIN"/>
    <property type="match status" value="1"/>
</dbReference>
<dbReference type="SMART" id="SM00729">
    <property type="entry name" value="Elp3"/>
    <property type="match status" value="1"/>
</dbReference>
<dbReference type="STRING" id="589865.DaAHT2_1475"/>
<dbReference type="Gene3D" id="3.80.30.20">
    <property type="entry name" value="tm_1862 like domain"/>
    <property type="match status" value="1"/>
</dbReference>
<evidence type="ECO:0000256" key="1">
    <source>
        <dbReference type="SAM" id="MobiDB-lite"/>
    </source>
</evidence>
<evidence type="ECO:0000313" key="4">
    <source>
        <dbReference type="Proteomes" id="UP000001508"/>
    </source>
</evidence>
<feature type="domain" description="Radical SAM core" evidence="2">
    <location>
        <begin position="257"/>
        <end position="488"/>
    </location>
</feature>
<dbReference type="GO" id="GO:0051536">
    <property type="term" value="F:iron-sulfur cluster binding"/>
    <property type="evidence" value="ECO:0007669"/>
    <property type="project" value="InterPro"/>
</dbReference>
<dbReference type="RefSeq" id="WP_013163697.1">
    <property type="nucleotide sequence ID" value="NC_014216.1"/>
</dbReference>
<evidence type="ECO:0000259" key="2">
    <source>
        <dbReference type="PROSITE" id="PS51918"/>
    </source>
</evidence>
<proteinExistence type="predicted"/>
<dbReference type="HOGENOM" id="CLU_011543_3_3_7"/>
<dbReference type="GO" id="GO:0003824">
    <property type="term" value="F:catalytic activity"/>
    <property type="evidence" value="ECO:0007669"/>
    <property type="project" value="InterPro"/>
</dbReference>
<organism evidence="3 4">
    <name type="scientific">Desulfurivibrio alkaliphilus (strain DSM 19089 / UNIQEM U267 / AHT2)</name>
    <dbReference type="NCBI Taxonomy" id="589865"/>
    <lineage>
        <taxon>Bacteria</taxon>
        <taxon>Pseudomonadati</taxon>
        <taxon>Thermodesulfobacteriota</taxon>
        <taxon>Desulfobulbia</taxon>
        <taxon>Desulfobulbales</taxon>
        <taxon>Desulfobulbaceae</taxon>
        <taxon>Desulfurivibrio</taxon>
    </lineage>
</organism>
<accession>D6Z3P5</accession>
<dbReference type="CDD" id="cd01335">
    <property type="entry name" value="Radical_SAM"/>
    <property type="match status" value="1"/>
</dbReference>
<dbReference type="SUPFAM" id="SSF102114">
    <property type="entry name" value="Radical SAM enzymes"/>
    <property type="match status" value="1"/>
</dbReference>
<dbReference type="SFLD" id="SFLDS00029">
    <property type="entry name" value="Radical_SAM"/>
    <property type="match status" value="1"/>
</dbReference>
<evidence type="ECO:0000313" key="3">
    <source>
        <dbReference type="EMBL" id="ADH86170.1"/>
    </source>
</evidence>
<dbReference type="InterPro" id="IPR058240">
    <property type="entry name" value="rSAM_sf"/>
</dbReference>
<protein>
    <submittedName>
        <fullName evidence="3">Radical SAM domain protein</fullName>
    </submittedName>
</protein>
<dbReference type="Pfam" id="PF04055">
    <property type="entry name" value="Radical_SAM"/>
    <property type="match status" value="1"/>
</dbReference>
<reference evidence="4" key="1">
    <citation type="submission" date="2010-02" db="EMBL/GenBank/DDBJ databases">
        <title>Complete sequence of Desulfurivibrio alkaliphilus AHT2.</title>
        <authorList>
            <consortium name="US DOE Joint Genome Institute"/>
            <person name="Pitluck S."/>
            <person name="Chertkov O."/>
            <person name="Detter J.C."/>
            <person name="Han C."/>
            <person name="Tapia R."/>
            <person name="Larimer F."/>
            <person name="Land M."/>
            <person name="Hauser L."/>
            <person name="Kyrpides N."/>
            <person name="Mikhailova N."/>
            <person name="Sorokin D.Y."/>
            <person name="Muyzer G."/>
            <person name="Woyke T."/>
        </authorList>
    </citation>
    <scope>NUCLEOTIDE SEQUENCE [LARGE SCALE GENOMIC DNA]</scope>
    <source>
        <strain evidence="4">DSM 19089 / UNIQEM U267 / AHT2</strain>
    </source>
</reference>